<dbReference type="RefSeq" id="WP_072755974.1">
    <property type="nucleotide sequence ID" value="NZ_FQUK01000022.1"/>
</dbReference>
<accession>A0A1M4XPR8</accession>
<dbReference type="EMBL" id="FQUK01000022">
    <property type="protein sequence ID" value="SHE95366.1"/>
    <property type="molecule type" value="Genomic_DNA"/>
</dbReference>
<dbReference type="AlphaFoldDB" id="A0A1M4XPR8"/>
<keyword evidence="1" id="KW-1133">Transmembrane helix</keyword>
<organism evidence="2 3">
    <name type="scientific">Thermomonas hydrothermalis</name>
    <dbReference type="NCBI Taxonomy" id="213588"/>
    <lineage>
        <taxon>Bacteria</taxon>
        <taxon>Pseudomonadati</taxon>
        <taxon>Pseudomonadota</taxon>
        <taxon>Gammaproteobacteria</taxon>
        <taxon>Lysobacterales</taxon>
        <taxon>Lysobacteraceae</taxon>
        <taxon>Thermomonas</taxon>
    </lineage>
</organism>
<dbReference type="Proteomes" id="UP000242857">
    <property type="component" value="Unassembled WGS sequence"/>
</dbReference>
<keyword evidence="3" id="KW-1185">Reference proteome</keyword>
<reference evidence="3" key="1">
    <citation type="submission" date="2016-11" db="EMBL/GenBank/DDBJ databases">
        <authorList>
            <person name="Varghese N."/>
            <person name="Submissions S."/>
        </authorList>
    </citation>
    <scope>NUCLEOTIDE SEQUENCE [LARGE SCALE GENOMIC DNA]</scope>
    <source>
        <strain evidence="3">DSM 14834</strain>
    </source>
</reference>
<protein>
    <submittedName>
        <fullName evidence="2">Uncharacterized protein</fullName>
    </submittedName>
</protein>
<keyword evidence="1" id="KW-0472">Membrane</keyword>
<evidence type="ECO:0000256" key="1">
    <source>
        <dbReference type="SAM" id="Phobius"/>
    </source>
</evidence>
<feature type="transmembrane region" description="Helical" evidence="1">
    <location>
        <begin position="35"/>
        <end position="53"/>
    </location>
</feature>
<keyword evidence="1" id="KW-0812">Transmembrane</keyword>
<sequence>MLPPKTWKPPWLAASMWLSPAAAYAGPLGADGSDVLVLLLAALTLLLAWLALASRRRRDQEQ</sequence>
<evidence type="ECO:0000313" key="2">
    <source>
        <dbReference type="EMBL" id="SHE95366.1"/>
    </source>
</evidence>
<name>A0A1M4XPR8_9GAMM</name>
<dbReference type="STRING" id="213588.SAMN02745204_01481"/>
<gene>
    <name evidence="2" type="ORF">SAMN02745204_01481</name>
</gene>
<evidence type="ECO:0000313" key="3">
    <source>
        <dbReference type="Proteomes" id="UP000242857"/>
    </source>
</evidence>
<proteinExistence type="predicted"/>